<organism evidence="2 3">
    <name type="scientific">Phialemonium thermophilum</name>
    <dbReference type="NCBI Taxonomy" id="223376"/>
    <lineage>
        <taxon>Eukaryota</taxon>
        <taxon>Fungi</taxon>
        <taxon>Dikarya</taxon>
        <taxon>Ascomycota</taxon>
        <taxon>Pezizomycotina</taxon>
        <taxon>Sordariomycetes</taxon>
        <taxon>Sordariomycetidae</taxon>
        <taxon>Cephalothecales</taxon>
        <taxon>Cephalothecaceae</taxon>
        <taxon>Phialemonium</taxon>
    </lineage>
</organism>
<feature type="region of interest" description="Disordered" evidence="1">
    <location>
        <begin position="526"/>
        <end position="584"/>
    </location>
</feature>
<comment type="caution">
    <text evidence="2">The sequence shown here is derived from an EMBL/GenBank/DDBJ whole genome shotgun (WGS) entry which is preliminary data.</text>
</comment>
<dbReference type="EMBL" id="JAZHXJ010000346">
    <property type="protein sequence ID" value="KAL1864151.1"/>
    <property type="molecule type" value="Genomic_DNA"/>
</dbReference>
<dbReference type="Proteomes" id="UP001586593">
    <property type="component" value="Unassembled WGS sequence"/>
</dbReference>
<sequence>MSQPEQENIKFPWIQARKDWDLLPRSARLDWDEQYASMLANQIWDLYVSGSAFYTKEAIWDLEMQINNCNLAKQGQGVAQFTETYLIPGLDGEQHEFELPTGLAIDRRYNDMVLHYAPSVIRFASLQYLLFPKILNWDSRKTLLPMHIGNWCVRQGLPAHPVLPVDIRDIETGYHRKTPGAAVAEVDTSIQQIEQSTEWEALRNEMFQTGPQPLITDISKILIFIDSDMLQTGSKAAKRDMTLLAFAIVLANFVHKSTAEHQARLMTHPVPYNPALRPTIYVSESTYESPLPRDPSTRQFLQQLGIRILHSDSHMLSYVDDWSVVMECGMRSLPLRQVIADFFLHKQLGCSLSGPAMFVRPTLEDPLNDLMAPGSSNSHSDLGNLDAPRTRTMMEKYTPLKMPDPHKILENTSVYLRKPTSDPLQLAAAEPWNVGSPYVPQPQPTMSVGFAIATAATPTTALQHGGPPGFLTTTPTQPSSIPPHYYEGDMSSYFTDLLASPARNHATFDAAVGGGGAALHQTLSVPANPTRNTSEDSHCKGTCWDQTDQETSAGPESKYYNTDNDQDNQTRHGQVGGKLALMEE</sequence>
<keyword evidence="3" id="KW-1185">Reference proteome</keyword>
<protein>
    <submittedName>
        <fullName evidence="2">Uncharacterized protein</fullName>
    </submittedName>
</protein>
<accession>A0ABR3WKK0</accession>
<gene>
    <name evidence="2" type="ORF">VTK73DRAFT_6149</name>
</gene>
<evidence type="ECO:0000256" key="1">
    <source>
        <dbReference type="SAM" id="MobiDB-lite"/>
    </source>
</evidence>
<evidence type="ECO:0000313" key="2">
    <source>
        <dbReference type="EMBL" id="KAL1864151.1"/>
    </source>
</evidence>
<name>A0ABR3WKK0_9PEZI</name>
<evidence type="ECO:0000313" key="3">
    <source>
        <dbReference type="Proteomes" id="UP001586593"/>
    </source>
</evidence>
<reference evidence="2 3" key="1">
    <citation type="journal article" date="2024" name="Commun. Biol.">
        <title>Comparative genomic analysis of thermophilic fungi reveals convergent evolutionary adaptations and gene losses.</title>
        <authorList>
            <person name="Steindorff A.S."/>
            <person name="Aguilar-Pontes M.V."/>
            <person name="Robinson A.J."/>
            <person name="Andreopoulos B."/>
            <person name="LaButti K."/>
            <person name="Kuo A."/>
            <person name="Mondo S."/>
            <person name="Riley R."/>
            <person name="Otillar R."/>
            <person name="Haridas S."/>
            <person name="Lipzen A."/>
            <person name="Grimwood J."/>
            <person name="Schmutz J."/>
            <person name="Clum A."/>
            <person name="Reid I.D."/>
            <person name="Moisan M.C."/>
            <person name="Butler G."/>
            <person name="Nguyen T.T.M."/>
            <person name="Dewar K."/>
            <person name="Conant G."/>
            <person name="Drula E."/>
            <person name="Henrissat B."/>
            <person name="Hansel C."/>
            <person name="Singer S."/>
            <person name="Hutchinson M.I."/>
            <person name="de Vries R.P."/>
            <person name="Natvig D.O."/>
            <person name="Powell A.J."/>
            <person name="Tsang A."/>
            <person name="Grigoriev I.V."/>
        </authorList>
    </citation>
    <scope>NUCLEOTIDE SEQUENCE [LARGE SCALE GENOMIC DNA]</scope>
    <source>
        <strain evidence="2 3">ATCC 24622</strain>
    </source>
</reference>
<feature type="compositionally biased region" description="Polar residues" evidence="1">
    <location>
        <begin position="544"/>
        <end position="563"/>
    </location>
</feature>
<proteinExistence type="predicted"/>